<reference evidence="4" key="1">
    <citation type="submission" date="2015-04" db="EMBL/GenBank/DDBJ databases">
        <authorList>
            <consortium name="Pathogen Informatics"/>
        </authorList>
    </citation>
    <scope>NUCLEOTIDE SEQUENCE [LARGE SCALE GENOMIC DNA]</scope>
    <source>
        <strain evidence="4">8A</strain>
    </source>
</reference>
<dbReference type="RefSeq" id="XP_028530311.1">
    <property type="nucleotide sequence ID" value="XM_028673905.1"/>
</dbReference>
<dbReference type="VEuPathDB" id="PlasmoDB:PGAL8A_00508300"/>
<evidence type="ECO:0000256" key="1">
    <source>
        <dbReference type="SAM" id="Coils"/>
    </source>
</evidence>
<evidence type="ECO:0000313" key="4">
    <source>
        <dbReference type="EMBL" id="CRG97510.1"/>
    </source>
</evidence>
<feature type="coiled-coil region" evidence="1">
    <location>
        <begin position="434"/>
        <end position="461"/>
    </location>
</feature>
<dbReference type="Gene3D" id="3.30.1490.40">
    <property type="match status" value="1"/>
</dbReference>
<feature type="domain" description="GYF" evidence="3">
    <location>
        <begin position="210"/>
        <end position="258"/>
    </location>
</feature>
<comment type="caution">
    <text evidence="4">The sequence shown here is derived from an EMBL/GenBank/DDBJ whole genome shotgun (WGS) entry which is preliminary data.</text>
</comment>
<protein>
    <recommendedName>
        <fullName evidence="3">GYF domain-containing protein</fullName>
    </recommendedName>
</protein>
<dbReference type="AlphaFoldDB" id="A0A1J1H2F0"/>
<keyword evidence="5" id="KW-1185">Reference proteome</keyword>
<dbReference type="OMA" id="CMMSYEM"/>
<dbReference type="GeneID" id="39733616"/>
<dbReference type="SUPFAM" id="SSF55277">
    <property type="entry name" value="GYF domain"/>
    <property type="match status" value="1"/>
</dbReference>
<feature type="region of interest" description="Disordered" evidence="2">
    <location>
        <begin position="504"/>
        <end position="544"/>
    </location>
</feature>
<proteinExistence type="predicted"/>
<keyword evidence="1" id="KW-0175">Coiled coil</keyword>
<accession>A0A1J1H2F0</accession>
<dbReference type="Proteomes" id="UP000220797">
    <property type="component" value="Unassembled WGS sequence"/>
</dbReference>
<dbReference type="PROSITE" id="PS50829">
    <property type="entry name" value="GYF"/>
    <property type="match status" value="1"/>
</dbReference>
<feature type="compositionally biased region" description="Basic and acidic residues" evidence="2">
    <location>
        <begin position="529"/>
        <end position="544"/>
    </location>
</feature>
<sequence length="1163" mass="139920">MDINLYIHSIEIEFLNKTSYMHNNEKEQEDNIVYSLNLKVEDSIHENNENKNIQFFETPWYICFKANGHELCMMSYEINISHIFNLLENNERLILYLLRKNLKNDKVEYLHRNELNIKDEKFYDSTNSIIFESNQVKGKIKLYFKNGVIYNNLLNKINLNDFLKKEEPFDLLLKSEEFVKNKLKSEDIDNISQNKSIENDFSELINSGKTLYWIYLDDDNNEQGPFNSKTIFNWIISEYFEDNTFIRLHDKKKFYKLYEVIEYIEKNVLMSSQNDQLNNHLSGNLENKFYDNINKKDEIPIFDKLKVDAKTNDSEDIKKEYVNKENEIYYYLKNINNKEYKDQSNTEQINKNENNEELMRKNTTCENLTNYVNKKNEEKENDNGIKKNITPYDEINNTYNSKLKIENDMNDNRYKEEYQKIDVRNNNNTKSYKNTKKKNEVKQLKKEIKKIKEEMIKLKEKNYKKNLLINDFSGNDLCYASNKGKDDKEENIPLKENNDIIQNELHPNTIKENDTNNKNIHENNNNNDYHNKTPDELEEDEKKKSTNYSSIYNIETKKKINSSNNINEEFKVEKSEEKKKYIEIALSSINQAQECLLNIKKKRIASYLNKIINLSNYDSSKYFWNDRTELNDTRNINIKRDNEKNSSIKYSKCINYYDSSMPFIFTNNSKKKYTLDEPKKKKDKETYKFPKEQSIKKLIINVPLKGTETEIETEIDSLSKINNKKLLKNFKSKNTENKEKMKKKKEEVIKLCFNILNNNSKIIYDYNLNYDKFLKYVTLIQYNVRKWLKKKGICNNIFYYHHYYDIPNLSKLNNLNYKKLNNTHNNYIRRKNEERKIKEALNLKNIQNLRKKFLNYENNNIYDTYNFALENKKLRENEKGYLDDIAILWNIKKEKDLCFSNLRNNNYYTKILINKENYNQDEISEKHSKNNIYDIYDNFPLNNFEFIKSKTSLKKNDIEIIKENCNLKNKEVYIDEYHLNKNEGYNLHEYFSDILNKYKNFNNIKSVNDYFENFNKQNHIMKNSNKCSFAKLKDNNQVTNKKDILLRIVNNLKFDKILNEKKKNCKLQINLKSNSIFSMNPFIDNSNKIHLKKFNANNGRKYNNVVESNNYNVDRYNSRLSQIKFQDSNKIFCENSIKKKLLIDNTDKNNNDMFLLHDFHDNY</sequence>
<feature type="region of interest" description="Disordered" evidence="2">
    <location>
        <begin position="343"/>
        <end position="362"/>
    </location>
</feature>
<dbReference type="InterPro" id="IPR035445">
    <property type="entry name" value="GYF-like_dom_sf"/>
</dbReference>
<dbReference type="EMBL" id="CVMV01000110">
    <property type="protein sequence ID" value="CRG97510.1"/>
    <property type="molecule type" value="Genomic_DNA"/>
</dbReference>
<dbReference type="InterPro" id="IPR003169">
    <property type="entry name" value="GYF"/>
</dbReference>
<evidence type="ECO:0000313" key="5">
    <source>
        <dbReference type="Proteomes" id="UP000220797"/>
    </source>
</evidence>
<evidence type="ECO:0000259" key="3">
    <source>
        <dbReference type="PROSITE" id="PS50829"/>
    </source>
</evidence>
<organism evidence="4 5">
    <name type="scientific">Plasmodium gallinaceum</name>
    <dbReference type="NCBI Taxonomy" id="5849"/>
    <lineage>
        <taxon>Eukaryota</taxon>
        <taxon>Sar</taxon>
        <taxon>Alveolata</taxon>
        <taxon>Apicomplexa</taxon>
        <taxon>Aconoidasida</taxon>
        <taxon>Haemosporida</taxon>
        <taxon>Plasmodiidae</taxon>
        <taxon>Plasmodium</taxon>
        <taxon>Plasmodium (Haemamoeba)</taxon>
    </lineage>
</organism>
<dbReference type="Pfam" id="PF02213">
    <property type="entry name" value="GYF"/>
    <property type="match status" value="1"/>
</dbReference>
<feature type="compositionally biased region" description="Basic and acidic residues" evidence="2">
    <location>
        <begin position="509"/>
        <end position="521"/>
    </location>
</feature>
<name>A0A1J1H2F0_PLAGA</name>
<dbReference type="SMART" id="SM00444">
    <property type="entry name" value="GYF"/>
    <property type="match status" value="1"/>
</dbReference>
<evidence type="ECO:0000256" key="2">
    <source>
        <dbReference type="SAM" id="MobiDB-lite"/>
    </source>
</evidence>
<dbReference type="OrthoDB" id="392750at2759"/>
<gene>
    <name evidence="4" type="ORF">PGAL8A_00508300</name>
</gene>